<feature type="chain" id="PRO_5026165933" evidence="2">
    <location>
        <begin position="21"/>
        <end position="1496"/>
    </location>
</feature>
<dbReference type="PANTHER" id="PTHR46708:SF2">
    <property type="entry name" value="FIBRONECTIN TYPE-III DOMAIN-CONTAINING PROTEIN"/>
    <property type="match status" value="1"/>
</dbReference>
<feature type="domain" description="Fibronectin type-III" evidence="3">
    <location>
        <begin position="807"/>
        <end position="898"/>
    </location>
</feature>
<keyword evidence="4" id="KW-0176">Collagen</keyword>
<dbReference type="PANTHER" id="PTHR46708">
    <property type="entry name" value="TENASCIN"/>
    <property type="match status" value="1"/>
</dbReference>
<evidence type="ECO:0000256" key="2">
    <source>
        <dbReference type="SAM" id="SignalP"/>
    </source>
</evidence>
<feature type="domain" description="Fibronectin type-III" evidence="3">
    <location>
        <begin position="713"/>
        <end position="806"/>
    </location>
</feature>
<gene>
    <name evidence="4" type="primary">Col12a1-002</name>
</gene>
<dbReference type="SUPFAM" id="SSF49265">
    <property type="entry name" value="Fibronectin type III"/>
    <property type="match status" value="5"/>
</dbReference>
<dbReference type="SMART" id="SM00060">
    <property type="entry name" value="FN3"/>
    <property type="match status" value="11"/>
</dbReference>
<evidence type="ECO:0000313" key="4">
    <source>
        <dbReference type="EMBL" id="CAB3232605.1"/>
    </source>
</evidence>
<name>A0A6F9D9X6_9ASCI</name>
<keyword evidence="1" id="KW-0677">Repeat</keyword>
<dbReference type="GO" id="GO:0005581">
    <property type="term" value="C:collagen trimer"/>
    <property type="evidence" value="ECO:0007669"/>
    <property type="project" value="UniProtKB-KW"/>
</dbReference>
<dbReference type="InterPro" id="IPR013783">
    <property type="entry name" value="Ig-like_fold"/>
</dbReference>
<feature type="domain" description="Fibronectin type-III" evidence="3">
    <location>
        <begin position="531"/>
        <end position="618"/>
    </location>
</feature>
<dbReference type="Gene3D" id="2.60.40.10">
    <property type="entry name" value="Immunoglobulins"/>
    <property type="match status" value="7"/>
</dbReference>
<accession>A0A6F9D9X6</accession>
<organism evidence="4">
    <name type="scientific">Phallusia mammillata</name>
    <dbReference type="NCBI Taxonomy" id="59560"/>
    <lineage>
        <taxon>Eukaryota</taxon>
        <taxon>Metazoa</taxon>
        <taxon>Chordata</taxon>
        <taxon>Tunicata</taxon>
        <taxon>Ascidiacea</taxon>
        <taxon>Phlebobranchia</taxon>
        <taxon>Ascidiidae</taxon>
        <taxon>Phallusia</taxon>
    </lineage>
</organism>
<dbReference type="InterPro" id="IPR050991">
    <property type="entry name" value="ECM_Regulatory_Proteins"/>
</dbReference>
<sequence>MICLRGTFLLLMLLAGKSKANTSCVYTGTTTATRRNQLTSASDCLFFTMTVTDATPGRKIAVGIDSGSLGPNGICRVYSAESATNFIDTFVANGLNNGIISQPNDAVVANLHLICYQDVPQAVTFSFFAVDTVAIVENIENLQFSPEGSVTLYEPNTLYQWKLITIANDAAAFFSAEHNTHANDLLLGYSDDEQNPIELQSGPNSVIFKGVSVNVQLLTSDSANSVDNHFNFSAGLLCLSKKSTLGDWHLFYNPSCPSHQCMIALDSVTAYVVTFAFFDVPGFKCDIYQGNTTDNFLGTLDSSSTYIVTGTSTHILAHCSTPDVFNRFVIIFDAYDPIPCGGNITLEQNADLALNFPTKNDGYLAPALCEWQIRTPFYLNAGQLLLSNMYFEGGSFLQVTDRYMIESVMLIYQFWVTTTEQLKSETVTTIRMHIDDNAGTIPPFGISVSAICSEFCYSGHAATEHEIILDWSDPGNVPLSTFVAQPRGAFWYTTEFNGCLAQLPTNTWQNVTVTAMGGITEGKFENRLATKPGKMNSPFLISVTPETATIGWPLYTEGDVLIHTYYVNWNGQTISSAGMSAVITSLLPNSIQTVTVQAVNSAGAGRESDPLTVTTEPTAFLNIRSMACPDTTSIVVEYNDVVNDGDVRLLVYGEICWCYDLDDIQTENITGLTHTLTGLLPGRRVVVFTKAIYDDGFVARGPNTIVQPVAFAPSSAPTLVTAEMRQAIIAWEPYNEPGDIVPDEYVITWSDGLNSGSMTVSAQTTDFTFTLPNLLPNYNYLVTLQVKTKECLSPMSPALTVTTLPGPAADPMQILVGESEVSVGWSEPVGGSARLITSYLVQRSFGPQQENFTTDNTTFTQQFNNLVPNTAYPFTITTIYSDGYTTQTAVFYAGTQPLRPDDWASLPTQTTLTVSYSFNNTGNLPVRFSYGLGANPSYMTEDLSFQFDNLIPNSLITFVLFAENDYGQSGRLNGFGETLPPSPTNLSAISSYDQIELMWALPQHGSVLSHQFEVTYDELTAPNGVQSLFVDTLSTIIVSLESNTYYWFQVLAHWQDNSITYSENMTFLTTPDFFAGPDLKNKTQSSLTLQWDDQPGDGDITYTFSVDGVVKLSDSHQREVTITGYSSNYLVSDMLVTACNGAGCQDSAVKEFATDPGSPVFNDVIEHTSSTLTISWDPPTGNAYTPTGYRVQYIGGPISLSDTVFQLTGLSPGLEFTFEIFAIFATVPETSVVETGCTLPGPPLNLMQTGSTSNSVTMQWQDPPSCSNIQYFTVNGRLASARPYSLSNIGSNNAFNVEVIAFTNDGASDSASLIMTTLPGALNVSYSGVTLSTVDLTMTLGGPALGSYDFDYYMITGGGEFNTSSDQFTVTGLAPTSVYNIKVEAVYDGLDSNPMKTVEVHTNPASPRNVNYLIISPTIVNVTWEKPDGGNDIFEYEINWGTLPWQTALTEEVEYQITDIKPNSLFTLSVTTKNNEDTPSVPTSIQMITDPLPADY</sequence>
<dbReference type="Pfam" id="PF00041">
    <property type="entry name" value="fn3"/>
    <property type="match status" value="2"/>
</dbReference>
<keyword evidence="2" id="KW-0732">Signal</keyword>
<evidence type="ECO:0000259" key="3">
    <source>
        <dbReference type="PROSITE" id="PS50853"/>
    </source>
</evidence>
<dbReference type="CDD" id="cd00063">
    <property type="entry name" value="FN3"/>
    <property type="match status" value="6"/>
</dbReference>
<proteinExistence type="evidence at transcript level"/>
<dbReference type="InterPro" id="IPR003961">
    <property type="entry name" value="FN3_dom"/>
</dbReference>
<feature type="signal peptide" evidence="2">
    <location>
        <begin position="1"/>
        <end position="20"/>
    </location>
</feature>
<feature type="domain" description="Fibronectin type-III" evidence="3">
    <location>
        <begin position="1406"/>
        <end position="1493"/>
    </location>
</feature>
<protein>
    <submittedName>
        <fullName evidence="4">Collagen alpha-1(XII) chain-like</fullName>
    </submittedName>
</protein>
<dbReference type="EMBL" id="LR784087">
    <property type="protein sequence ID" value="CAB3232605.1"/>
    <property type="molecule type" value="mRNA"/>
</dbReference>
<dbReference type="PROSITE" id="PS50853">
    <property type="entry name" value="FN3"/>
    <property type="match status" value="6"/>
</dbReference>
<feature type="domain" description="Fibronectin type-III" evidence="3">
    <location>
        <begin position="980"/>
        <end position="1072"/>
    </location>
</feature>
<evidence type="ECO:0000256" key="1">
    <source>
        <dbReference type="ARBA" id="ARBA00022737"/>
    </source>
</evidence>
<reference evidence="4" key="1">
    <citation type="submission" date="2020-04" db="EMBL/GenBank/DDBJ databases">
        <authorList>
            <person name="Neveu A P."/>
        </authorList>
    </citation>
    <scope>NUCLEOTIDE SEQUENCE</scope>
    <source>
        <tissue evidence="4">Whole embryo</tissue>
    </source>
</reference>
<dbReference type="InterPro" id="IPR036116">
    <property type="entry name" value="FN3_sf"/>
</dbReference>
<feature type="domain" description="Fibronectin type-III" evidence="3">
    <location>
        <begin position="1155"/>
        <end position="1241"/>
    </location>
</feature>